<gene>
    <name evidence="2" type="ORF">K460DRAFT_356461</name>
</gene>
<dbReference type="RefSeq" id="XP_040789400.1">
    <property type="nucleotide sequence ID" value="XM_040931962.1"/>
</dbReference>
<accession>A0A9P4GKB7</accession>
<evidence type="ECO:0000256" key="1">
    <source>
        <dbReference type="SAM" id="MobiDB-lite"/>
    </source>
</evidence>
<evidence type="ECO:0000313" key="2">
    <source>
        <dbReference type="EMBL" id="KAF1846837.1"/>
    </source>
</evidence>
<feature type="compositionally biased region" description="Basic and acidic residues" evidence="1">
    <location>
        <begin position="115"/>
        <end position="124"/>
    </location>
</feature>
<name>A0A9P4GKB7_9PLEO</name>
<organism evidence="2 3">
    <name type="scientific">Cucurbitaria berberidis CBS 394.84</name>
    <dbReference type="NCBI Taxonomy" id="1168544"/>
    <lineage>
        <taxon>Eukaryota</taxon>
        <taxon>Fungi</taxon>
        <taxon>Dikarya</taxon>
        <taxon>Ascomycota</taxon>
        <taxon>Pezizomycotina</taxon>
        <taxon>Dothideomycetes</taxon>
        <taxon>Pleosporomycetidae</taxon>
        <taxon>Pleosporales</taxon>
        <taxon>Pleosporineae</taxon>
        <taxon>Cucurbitariaceae</taxon>
        <taxon>Cucurbitaria</taxon>
    </lineage>
</organism>
<dbReference type="EMBL" id="ML976616">
    <property type="protein sequence ID" value="KAF1846837.1"/>
    <property type="molecule type" value="Genomic_DNA"/>
</dbReference>
<dbReference type="Proteomes" id="UP000800039">
    <property type="component" value="Unassembled WGS sequence"/>
</dbReference>
<feature type="region of interest" description="Disordered" evidence="1">
    <location>
        <begin position="100"/>
        <end position="124"/>
    </location>
</feature>
<comment type="caution">
    <text evidence="2">The sequence shown here is derived from an EMBL/GenBank/DDBJ whole genome shotgun (WGS) entry which is preliminary data.</text>
</comment>
<dbReference type="OrthoDB" id="3800039at2759"/>
<reference evidence="2" key="1">
    <citation type="submission" date="2020-01" db="EMBL/GenBank/DDBJ databases">
        <authorList>
            <consortium name="DOE Joint Genome Institute"/>
            <person name="Haridas S."/>
            <person name="Albert R."/>
            <person name="Binder M."/>
            <person name="Bloem J."/>
            <person name="Labutti K."/>
            <person name="Salamov A."/>
            <person name="Andreopoulos B."/>
            <person name="Baker S.E."/>
            <person name="Barry K."/>
            <person name="Bills G."/>
            <person name="Bluhm B.H."/>
            <person name="Cannon C."/>
            <person name="Castanera R."/>
            <person name="Culley D.E."/>
            <person name="Daum C."/>
            <person name="Ezra D."/>
            <person name="Gonzalez J.B."/>
            <person name="Henrissat B."/>
            <person name="Kuo A."/>
            <person name="Liang C."/>
            <person name="Lipzen A."/>
            <person name="Lutzoni F."/>
            <person name="Magnuson J."/>
            <person name="Mondo S."/>
            <person name="Nolan M."/>
            <person name="Ohm R."/>
            <person name="Pangilinan J."/>
            <person name="Park H.-J."/>
            <person name="Ramirez L."/>
            <person name="Alfaro M."/>
            <person name="Sun H."/>
            <person name="Tritt A."/>
            <person name="Yoshinaga Y."/>
            <person name="Zwiers L.-H."/>
            <person name="Turgeon B.G."/>
            <person name="Goodwin S.B."/>
            <person name="Spatafora J.W."/>
            <person name="Crous P.W."/>
            <person name="Grigoriev I.V."/>
        </authorList>
    </citation>
    <scope>NUCLEOTIDE SEQUENCE</scope>
    <source>
        <strain evidence="2">CBS 394.84</strain>
    </source>
</reference>
<dbReference type="AlphaFoldDB" id="A0A9P4GKB7"/>
<keyword evidence="3" id="KW-1185">Reference proteome</keyword>
<sequence>MSYLIQPSPSSGGAGNNSLYIYTLSNPDDHEKTMIRDLGTWGWVVTRHNNDDIEYLDTLREIDRAVKQRRRRTQMIFGDMVGEGPRLPLEEVWEREARIQSQRDCEISGTEQPESDQRGKDEAS</sequence>
<proteinExistence type="predicted"/>
<dbReference type="GeneID" id="63849214"/>
<evidence type="ECO:0000313" key="3">
    <source>
        <dbReference type="Proteomes" id="UP000800039"/>
    </source>
</evidence>
<protein>
    <submittedName>
        <fullName evidence="2">Uncharacterized protein</fullName>
    </submittedName>
</protein>